<comment type="caution">
    <text evidence="2">The sequence shown here is derived from an EMBL/GenBank/DDBJ whole genome shotgun (WGS) entry which is preliminary data.</text>
</comment>
<name>A0A178VVH2_ARATH</name>
<dbReference type="EMBL" id="LUHQ01000002">
    <property type="protein sequence ID" value="OAP09834.1"/>
    <property type="molecule type" value="Genomic_DNA"/>
</dbReference>
<feature type="domain" description="N-acetyltransferase" evidence="1">
    <location>
        <begin position="13"/>
        <end position="165"/>
    </location>
</feature>
<accession>A0A178VVH2</accession>
<proteinExistence type="predicted"/>
<dbReference type="GO" id="GO:0016747">
    <property type="term" value="F:acyltransferase activity, transferring groups other than amino-acyl groups"/>
    <property type="evidence" value="ECO:0007669"/>
    <property type="project" value="InterPro"/>
</dbReference>
<dbReference type="AlphaFoldDB" id="A0A178VVH2"/>
<organism evidence="2 3">
    <name type="scientific">Arabidopsis thaliana</name>
    <name type="common">Mouse-ear cress</name>
    <dbReference type="NCBI Taxonomy" id="3702"/>
    <lineage>
        <taxon>Eukaryota</taxon>
        <taxon>Viridiplantae</taxon>
        <taxon>Streptophyta</taxon>
        <taxon>Embryophyta</taxon>
        <taxon>Tracheophyta</taxon>
        <taxon>Spermatophyta</taxon>
        <taxon>Magnoliopsida</taxon>
        <taxon>eudicotyledons</taxon>
        <taxon>Gunneridae</taxon>
        <taxon>Pentapetalae</taxon>
        <taxon>rosids</taxon>
        <taxon>malvids</taxon>
        <taxon>Brassicales</taxon>
        <taxon>Brassicaceae</taxon>
        <taxon>Camelineae</taxon>
        <taxon>Arabidopsis</taxon>
    </lineage>
</organism>
<evidence type="ECO:0000313" key="2">
    <source>
        <dbReference type="EMBL" id="OAP09834.1"/>
    </source>
</evidence>
<reference evidence="3" key="1">
    <citation type="journal article" date="2016" name="Proc. Natl. Acad. Sci. U.S.A.">
        <title>Chromosome-level assembly of Arabidopsis thaliana Ler reveals the extent of translocation and inversion polymorphisms.</title>
        <authorList>
            <person name="Zapata L."/>
            <person name="Ding J."/>
            <person name="Willing E.M."/>
            <person name="Hartwig B."/>
            <person name="Bezdan D."/>
            <person name="Jiao W.B."/>
            <person name="Patel V."/>
            <person name="Velikkakam James G."/>
            <person name="Koornneef M."/>
            <person name="Ossowski S."/>
            <person name="Schneeberger K."/>
        </authorList>
    </citation>
    <scope>NUCLEOTIDE SEQUENCE [LARGE SCALE GENOMIC DNA]</scope>
    <source>
        <strain evidence="3">cv. Landsberg erecta</strain>
    </source>
</reference>
<dbReference type="InterPro" id="IPR052810">
    <property type="entry name" value="Plant_NAT"/>
</dbReference>
<gene>
    <name evidence="2" type="ordered locus">AXX17_At2g26160</name>
</gene>
<protein>
    <recommendedName>
        <fullName evidence="1">N-acetyltransferase domain-containing protein</fullName>
    </recommendedName>
</protein>
<dbReference type="Proteomes" id="UP000078284">
    <property type="component" value="Chromosome 2"/>
</dbReference>
<evidence type="ECO:0000259" key="1">
    <source>
        <dbReference type="PROSITE" id="PS51186"/>
    </source>
</evidence>
<sequence length="386" mass="43767">MVGQWEEEVDEEVVIRCYDDRRDRIQMGRMEKSCEIGHDNQTLLFTDTLGDPICRIRNSPFFIMLVAGVGNKLVGSIQGSVKPVEFHDKSVRVGYVLGLRVVPSYRRRGIGSILVRKLEEWFESHNADYAYMATEKDNEASHGLFIGRLGYVVFRNPAILVNPVNPGRGLKLPSDIGIRKLKVKEAESLYRRNVAATTEFFPDDINKILRNKLSIGTWVAYYNNVDNTRSWAMLSVWDSSKVFKLRIERAPLSYLLLTKVSKLFGKFLSLLGLTVLPDLFSPFGFYFLYGVHSEGPHCGKLVRALCEHVHNMAALNDGCACKVVVVEVDKGSNGDDSLQSCIPHWKMLSCDDDMWCIKPLKCEKNKFDLSERSKSPSSLFVDPREV</sequence>
<dbReference type="PANTHER" id="PTHR47370:SF1">
    <property type="entry name" value="ACYL-COA N-ACYLTRANSFERASES (NAT) SUPERFAMILY PROTEIN"/>
    <property type="match status" value="1"/>
</dbReference>
<dbReference type="PROSITE" id="PS51186">
    <property type="entry name" value="GNAT"/>
    <property type="match status" value="1"/>
</dbReference>
<dbReference type="SUPFAM" id="SSF55729">
    <property type="entry name" value="Acyl-CoA N-acyltransferases (Nat)"/>
    <property type="match status" value="1"/>
</dbReference>
<dbReference type="PANTHER" id="PTHR47370">
    <property type="entry name" value="ACYL-COA N-ACYLTRANSFERASES (NAT) SUPERFAMILY PROTEIN"/>
    <property type="match status" value="1"/>
</dbReference>
<dbReference type="InterPro" id="IPR000182">
    <property type="entry name" value="GNAT_dom"/>
</dbReference>
<evidence type="ECO:0000313" key="3">
    <source>
        <dbReference type="Proteomes" id="UP000078284"/>
    </source>
</evidence>
<dbReference type="Pfam" id="PF00583">
    <property type="entry name" value="Acetyltransf_1"/>
    <property type="match status" value="1"/>
</dbReference>
<dbReference type="Gene3D" id="3.40.630.30">
    <property type="match status" value="1"/>
</dbReference>
<dbReference type="InterPro" id="IPR016181">
    <property type="entry name" value="Acyl_CoA_acyltransferase"/>
</dbReference>
<dbReference type="CDD" id="cd04301">
    <property type="entry name" value="NAT_SF"/>
    <property type="match status" value="1"/>
</dbReference>
<dbReference type="ExpressionAtlas" id="A0A178VVH2">
    <property type="expression patterns" value="baseline and differential"/>
</dbReference>